<sequence>MPTWEASGRDAVVELLDRARDAEVRLSDAAGRQQGACVIAVDAEALWIETAGDPVALVGDVWCEAALASASWSFPLAVRNTVGSTIEAALPVSVRAGSPAAVHAEAGWVVGTAAGERPVVRADFDALVVAGPPLAGEALDVVVRTAAGELELRVQVAARSHGRSVLRPVPERHAELVRYHDLVARSARPRTARRSDNGAQVWDVFAASGLLGTFDDPDAASERRDRYAAAIARLAGTPQLGFKLDWVDGRDEPFATVSCLKAYERTWFGLHLAKPRGAAPDGTPGKHVLDAIFNQWHERMAADPSARWLVNLLRDHPGFPQAAVRDDLRFLQATGASCEVRSRVVEIAVGEPLDEPADDDARAATNRELALVADAIAARRPRAYCEAFDLVAERLAGERVAGAWAAAGLDRQRAVLVVPDGDGGIRGVAIAERLTPGLHLYDLLDVTRLYAFGPGVARTVELLLDRVEDWYRAAGRARFVLLVDDDLPLDALTVGRLGRDLGEVDQVVLDLGFEAANLGLLRERLRVS</sequence>
<dbReference type="OrthoDB" id="495728at2"/>
<comment type="caution">
    <text evidence="1">The sequence shown here is derived from an EMBL/GenBank/DDBJ whole genome shotgun (WGS) entry which is preliminary data.</text>
</comment>
<gene>
    <name evidence="1" type="ORF">PAI11_05280</name>
</gene>
<evidence type="ECO:0000313" key="2">
    <source>
        <dbReference type="Proteomes" id="UP000005143"/>
    </source>
</evidence>
<name>H0E168_9ACTN</name>
<dbReference type="AlphaFoldDB" id="H0E168"/>
<evidence type="ECO:0000313" key="1">
    <source>
        <dbReference type="EMBL" id="EHN12588.1"/>
    </source>
</evidence>
<accession>H0E168</accession>
<protein>
    <submittedName>
        <fullName evidence="1">Uncharacterized protein</fullName>
    </submittedName>
</protein>
<keyword evidence="2" id="KW-1185">Reference proteome</keyword>
<dbReference type="EMBL" id="AGUD01000018">
    <property type="protein sequence ID" value="EHN12588.1"/>
    <property type="molecule type" value="Genomic_DNA"/>
</dbReference>
<dbReference type="RefSeq" id="WP_007570587.1">
    <property type="nucleotide sequence ID" value="NZ_AGUD01000018.1"/>
</dbReference>
<proteinExistence type="predicted"/>
<dbReference type="Proteomes" id="UP000005143">
    <property type="component" value="Unassembled WGS sequence"/>
</dbReference>
<reference evidence="1 2" key="1">
    <citation type="journal article" date="2013" name="Biodegradation">
        <title>Quantitative proteomic analysis of ibuprofen-degrading Patulibacter sp. strain I11.</title>
        <authorList>
            <person name="Almeida B."/>
            <person name="Kjeldal H."/>
            <person name="Lolas I."/>
            <person name="Knudsen A.D."/>
            <person name="Carvalho G."/>
            <person name="Nielsen K.L."/>
            <person name="Barreto Crespo M.T."/>
            <person name="Stensballe A."/>
            <person name="Nielsen J.L."/>
        </authorList>
    </citation>
    <scope>NUCLEOTIDE SEQUENCE [LARGE SCALE GENOMIC DNA]</scope>
    <source>
        <strain evidence="1 2">I11</strain>
    </source>
</reference>
<organism evidence="1 2">
    <name type="scientific">Patulibacter medicamentivorans</name>
    <dbReference type="NCBI Taxonomy" id="1097667"/>
    <lineage>
        <taxon>Bacteria</taxon>
        <taxon>Bacillati</taxon>
        <taxon>Actinomycetota</taxon>
        <taxon>Thermoleophilia</taxon>
        <taxon>Solirubrobacterales</taxon>
        <taxon>Patulibacteraceae</taxon>
        <taxon>Patulibacter</taxon>
    </lineage>
</organism>